<name>A0A1L8GQI6_XENLA</name>
<dbReference type="GO" id="GO:0005634">
    <property type="term" value="C:nucleus"/>
    <property type="evidence" value="ECO:0000318"/>
    <property type="project" value="GO_Central"/>
</dbReference>
<dbReference type="GO" id="GO:0007283">
    <property type="term" value="P:spermatogenesis"/>
    <property type="evidence" value="ECO:0000318"/>
    <property type="project" value="GO_Central"/>
</dbReference>
<organism evidence="3 4">
    <name type="scientific">Xenopus laevis</name>
    <name type="common">African clawed frog</name>
    <dbReference type="NCBI Taxonomy" id="8355"/>
    <lineage>
        <taxon>Eukaryota</taxon>
        <taxon>Metazoa</taxon>
        <taxon>Chordata</taxon>
        <taxon>Craniata</taxon>
        <taxon>Vertebrata</taxon>
        <taxon>Euteleostomi</taxon>
        <taxon>Amphibia</taxon>
        <taxon>Batrachia</taxon>
        <taxon>Anura</taxon>
        <taxon>Pipoidea</taxon>
        <taxon>Pipidae</taxon>
        <taxon>Xenopodinae</taxon>
        <taxon>Xenopus</taxon>
        <taxon>Xenopus</taxon>
    </lineage>
</organism>
<evidence type="ECO:0000313" key="3">
    <source>
        <dbReference type="Proteomes" id="UP000186698"/>
    </source>
</evidence>
<dbReference type="OrthoDB" id="10043438at2759"/>
<reference evidence="3" key="1">
    <citation type="submission" date="2024-06" db="UniProtKB">
        <authorList>
            <consortium name="RefSeq"/>
        </authorList>
    </citation>
    <scope>NUCLEOTIDE SEQUENCE [LARGE SCALE GENOMIC DNA]</scope>
    <source>
        <strain evidence="3">J_2021</strain>
    </source>
</reference>
<accession>A0A1L8GQI6</accession>
<protein>
    <submittedName>
        <fullName evidence="4">Stimulated by retinoic acid gene 8 protein</fullName>
    </submittedName>
</protein>
<feature type="domain" description="STRA8 bHLH" evidence="2">
    <location>
        <begin position="22"/>
        <end position="80"/>
    </location>
</feature>
<dbReference type="OMA" id="PCTLEQV"/>
<feature type="region of interest" description="Disordered" evidence="1">
    <location>
        <begin position="1"/>
        <end position="32"/>
    </location>
</feature>
<dbReference type="InterPro" id="IPR033537">
    <property type="entry name" value="Stra8"/>
</dbReference>
<dbReference type="CDD" id="cd00083">
    <property type="entry name" value="bHLH_SF"/>
    <property type="match status" value="1"/>
</dbReference>
<dbReference type="PANTHER" id="PTHR35254:SF1">
    <property type="entry name" value="STIMULATED BY RETINOIC ACID GENE 8 PROTEIN HOMOLOG"/>
    <property type="match status" value="1"/>
</dbReference>
<dbReference type="GO" id="GO:0090427">
    <property type="term" value="P:activation of meiosis"/>
    <property type="evidence" value="ECO:0000318"/>
    <property type="project" value="GO_Central"/>
</dbReference>
<dbReference type="PaxDb" id="8355-A0A1L8GQI6"/>
<dbReference type="AlphaFoldDB" id="A0A1L8GQI6"/>
<dbReference type="RefSeq" id="XP_018110276.1">
    <property type="nucleotide sequence ID" value="XM_018254787.2"/>
</dbReference>
<reference evidence="4" key="2">
    <citation type="submission" date="2025-08" db="UniProtKB">
        <authorList>
            <consortium name="RefSeq"/>
        </authorList>
    </citation>
    <scope>IDENTIFICATION</scope>
    <source>
        <strain evidence="4">J_2021</strain>
        <tissue evidence="4">Erythrocytes</tissue>
    </source>
</reference>
<dbReference type="Bgee" id="108712550">
    <property type="expression patterns" value="Expressed in testis and 1 other cell type or tissue"/>
</dbReference>
<dbReference type="GO" id="GO:0051321">
    <property type="term" value="P:meiotic cell cycle"/>
    <property type="evidence" value="ECO:0000318"/>
    <property type="project" value="GO_Central"/>
</dbReference>
<gene>
    <name evidence="4" type="primary">LOC108712550</name>
</gene>
<evidence type="ECO:0000259" key="2">
    <source>
        <dbReference type="Pfam" id="PF23175"/>
    </source>
</evidence>
<dbReference type="Pfam" id="PF23175">
    <property type="entry name" value="bHLH_STRA8"/>
    <property type="match status" value="1"/>
</dbReference>
<dbReference type="PANTHER" id="PTHR35254">
    <property type="entry name" value="STIMULATED BY RETINOIC ACID GENE 8 PROTEIN HOMOLOG"/>
    <property type="match status" value="1"/>
</dbReference>
<evidence type="ECO:0000256" key="1">
    <source>
        <dbReference type="SAM" id="MobiDB-lite"/>
    </source>
</evidence>
<feature type="compositionally biased region" description="Basic and acidic residues" evidence="1">
    <location>
        <begin position="8"/>
        <end position="21"/>
    </location>
</feature>
<evidence type="ECO:0000313" key="4">
    <source>
        <dbReference type="RefSeq" id="XP_018110276.1"/>
    </source>
</evidence>
<dbReference type="InterPro" id="IPR057021">
    <property type="entry name" value="bHLH_STRA8"/>
</dbReference>
<dbReference type="KEGG" id="xla:108712550"/>
<keyword evidence="3" id="KW-1185">Reference proteome</keyword>
<dbReference type="GO" id="GO:0071300">
    <property type="term" value="P:cellular response to retinoic acid"/>
    <property type="evidence" value="ECO:0007669"/>
    <property type="project" value="InterPro"/>
</dbReference>
<dbReference type="GO" id="GO:0048477">
    <property type="term" value="P:oogenesis"/>
    <property type="evidence" value="ECO:0000318"/>
    <property type="project" value="GO_Central"/>
</dbReference>
<dbReference type="GeneID" id="108712550"/>
<sequence length="404" mass="45161">MDASAEGESSKTVRRREDRGKRPARRRPQKAASVSQLIRQLQKIVFLDSELKVTRRQVLHQTKTYIKELETTLDNLLKMRDDKMPCTLEQVKEEYLQLNCIDTSCTPVTGINPDNDLGVWYLSQECETDIAMNQVVENTEEAHIPSTLSSDIMEFERYLQFYQQTMDTLVENAVISQEEISHPVVSKAISDLWQELLQEGTVELYLQGCQQARMAAHALPCSEIGGYAATSIRDSSAESQEATSSFLSSTPEEITFEDALDIAAGFLDQSKAQDLATPSSESSPWEGQIADCLLYSRVSDYLKACLCSYTQEAMLPCTYLPTPVIFYSQNGEQQYDNMATTTFPQNAAPQYDSMAAPVMPSPQDAPLPCDGTDPPDQIWLQEGVLLCDDEAVLLTCTETFDDDV</sequence>
<dbReference type="Proteomes" id="UP000186698">
    <property type="component" value="Chromosome 3S"/>
</dbReference>
<proteinExistence type="predicted"/>
<dbReference type="STRING" id="8355.A0A1L8GQI6"/>